<dbReference type="InterPro" id="IPR000626">
    <property type="entry name" value="Ubiquitin-like_dom"/>
</dbReference>
<dbReference type="Pfam" id="PF00240">
    <property type="entry name" value="ubiquitin"/>
    <property type="match status" value="1"/>
</dbReference>
<evidence type="ECO:0000313" key="6">
    <source>
        <dbReference type="Proteomes" id="UP000807306"/>
    </source>
</evidence>
<reference evidence="5" key="1">
    <citation type="submission" date="2020-11" db="EMBL/GenBank/DDBJ databases">
        <authorList>
            <consortium name="DOE Joint Genome Institute"/>
            <person name="Ahrendt S."/>
            <person name="Riley R."/>
            <person name="Andreopoulos W."/>
            <person name="Labutti K."/>
            <person name="Pangilinan J."/>
            <person name="Ruiz-Duenas F.J."/>
            <person name="Barrasa J.M."/>
            <person name="Sanchez-Garcia M."/>
            <person name="Camarero S."/>
            <person name="Miyauchi S."/>
            <person name="Serrano A."/>
            <person name="Linde D."/>
            <person name="Babiker R."/>
            <person name="Drula E."/>
            <person name="Ayuso-Fernandez I."/>
            <person name="Pacheco R."/>
            <person name="Padilla G."/>
            <person name="Ferreira P."/>
            <person name="Barriuso J."/>
            <person name="Kellner H."/>
            <person name="Castanera R."/>
            <person name="Alfaro M."/>
            <person name="Ramirez L."/>
            <person name="Pisabarro A.G."/>
            <person name="Kuo A."/>
            <person name="Tritt A."/>
            <person name="Lipzen A."/>
            <person name="He G."/>
            <person name="Yan M."/>
            <person name="Ng V."/>
            <person name="Cullen D."/>
            <person name="Martin F."/>
            <person name="Rosso M.-N."/>
            <person name="Henrissat B."/>
            <person name="Hibbett D."/>
            <person name="Martinez A.T."/>
            <person name="Grigoriev I.V."/>
        </authorList>
    </citation>
    <scope>NUCLEOTIDE SEQUENCE</scope>
    <source>
        <strain evidence="5">CBS 506.95</strain>
    </source>
</reference>
<dbReference type="PROSITE" id="PS50053">
    <property type="entry name" value="UBIQUITIN_2"/>
    <property type="match status" value="1"/>
</dbReference>
<keyword evidence="2" id="KW-0963">Cytoplasm</keyword>
<sequence>MALAAAEQAERSFAKAFLNTISTQRITYADDYQQPSEHSLRRVPVFPVAVPPPPERKAHLEASSSSSASLSLVFKSLKPPATYTLSVQPTDTIATIKTQLATLPSAPPSDAQRLLLKGKALADGKLLREYTIKDGDTLNLVVKPGFNWDPSAPSATTSEVDMASGQSQEVKGFGSGSLDPNARPAASKGRHGRIPSVVLSPSPTPGSPSGQEKDILLTLDTGAVPDSLPSPEVLSSYHETVANPEFWQKLHNFLKQEFTTDADVILAFEDFLCAAKGSLTPHEIAKIRDTVGVTGMAGH</sequence>
<dbReference type="GO" id="GO:0071818">
    <property type="term" value="C:BAT3 complex"/>
    <property type="evidence" value="ECO:0007669"/>
    <property type="project" value="TreeGrafter"/>
</dbReference>
<feature type="region of interest" description="Disordered" evidence="3">
    <location>
        <begin position="152"/>
        <end position="213"/>
    </location>
</feature>
<comment type="caution">
    <text evidence="5">The sequence shown here is derived from an EMBL/GenBank/DDBJ whole genome shotgun (WGS) entry which is preliminary data.</text>
</comment>
<protein>
    <recommendedName>
        <fullName evidence="4">Ubiquitin-like domain-containing protein</fullName>
    </recommendedName>
</protein>
<dbReference type="EMBL" id="MU157889">
    <property type="protein sequence ID" value="KAF9525074.1"/>
    <property type="molecule type" value="Genomic_DNA"/>
</dbReference>
<dbReference type="PANTHER" id="PTHR46555:SF1">
    <property type="entry name" value="UBIQUITIN-LIKE PROTEIN 4A"/>
    <property type="match status" value="1"/>
</dbReference>
<evidence type="ECO:0000256" key="1">
    <source>
        <dbReference type="ARBA" id="ARBA00004514"/>
    </source>
</evidence>
<evidence type="ECO:0000313" key="5">
    <source>
        <dbReference type="EMBL" id="KAF9525074.1"/>
    </source>
</evidence>
<dbReference type="SUPFAM" id="SSF54236">
    <property type="entry name" value="Ubiquitin-like"/>
    <property type="match status" value="1"/>
</dbReference>
<dbReference type="InterPro" id="IPR029071">
    <property type="entry name" value="Ubiquitin-like_domsf"/>
</dbReference>
<comment type="subcellular location">
    <subcellularLocation>
        <location evidence="1">Cytoplasm</location>
        <location evidence="1">Cytosol</location>
    </subcellularLocation>
</comment>
<feature type="compositionally biased region" description="Polar residues" evidence="3">
    <location>
        <begin position="153"/>
        <end position="169"/>
    </location>
</feature>
<dbReference type="GO" id="GO:0071816">
    <property type="term" value="P:tail-anchored membrane protein insertion into ER membrane"/>
    <property type="evidence" value="ECO:0007669"/>
    <property type="project" value="TreeGrafter"/>
</dbReference>
<dbReference type="OrthoDB" id="428577at2759"/>
<gene>
    <name evidence="5" type="ORF">CPB83DRAFT_860246</name>
</gene>
<dbReference type="Proteomes" id="UP000807306">
    <property type="component" value="Unassembled WGS sequence"/>
</dbReference>
<dbReference type="InterPro" id="IPR047154">
    <property type="entry name" value="UBL4A-like"/>
</dbReference>
<dbReference type="Gene3D" id="3.10.20.90">
    <property type="entry name" value="Phosphatidylinositol 3-kinase Catalytic Subunit, Chain A, domain 1"/>
    <property type="match status" value="1"/>
</dbReference>
<dbReference type="GO" id="GO:0051087">
    <property type="term" value="F:protein-folding chaperone binding"/>
    <property type="evidence" value="ECO:0007669"/>
    <property type="project" value="TreeGrafter"/>
</dbReference>
<name>A0A9P6E9Q3_9AGAR</name>
<keyword evidence="6" id="KW-1185">Reference proteome</keyword>
<feature type="domain" description="Ubiquitin-like" evidence="4">
    <location>
        <begin position="70"/>
        <end position="143"/>
    </location>
</feature>
<dbReference type="CDD" id="cd17039">
    <property type="entry name" value="Ubl_ubiquitin_like"/>
    <property type="match status" value="1"/>
</dbReference>
<evidence type="ECO:0000256" key="2">
    <source>
        <dbReference type="ARBA" id="ARBA00022490"/>
    </source>
</evidence>
<evidence type="ECO:0000256" key="3">
    <source>
        <dbReference type="SAM" id="MobiDB-lite"/>
    </source>
</evidence>
<accession>A0A9P6E9Q3</accession>
<organism evidence="5 6">
    <name type="scientific">Crepidotus variabilis</name>
    <dbReference type="NCBI Taxonomy" id="179855"/>
    <lineage>
        <taxon>Eukaryota</taxon>
        <taxon>Fungi</taxon>
        <taxon>Dikarya</taxon>
        <taxon>Basidiomycota</taxon>
        <taxon>Agaricomycotina</taxon>
        <taxon>Agaricomycetes</taxon>
        <taxon>Agaricomycetidae</taxon>
        <taxon>Agaricales</taxon>
        <taxon>Agaricineae</taxon>
        <taxon>Crepidotaceae</taxon>
        <taxon>Crepidotus</taxon>
    </lineage>
</organism>
<dbReference type="PANTHER" id="PTHR46555">
    <property type="entry name" value="UBIQUITIN-LIKE PROTEIN 4A"/>
    <property type="match status" value="1"/>
</dbReference>
<dbReference type="SMART" id="SM00213">
    <property type="entry name" value="UBQ"/>
    <property type="match status" value="1"/>
</dbReference>
<evidence type="ECO:0000259" key="4">
    <source>
        <dbReference type="PROSITE" id="PS50053"/>
    </source>
</evidence>
<proteinExistence type="predicted"/>
<dbReference type="GO" id="GO:0006620">
    <property type="term" value="P:post-translational protein targeting to endoplasmic reticulum membrane"/>
    <property type="evidence" value="ECO:0007669"/>
    <property type="project" value="InterPro"/>
</dbReference>
<dbReference type="AlphaFoldDB" id="A0A9P6E9Q3"/>